<organism evidence="3 4">
    <name type="scientific">Vibrio diabolicus</name>
    <dbReference type="NCBI Taxonomy" id="50719"/>
    <lineage>
        <taxon>Bacteria</taxon>
        <taxon>Pseudomonadati</taxon>
        <taxon>Pseudomonadota</taxon>
        <taxon>Gammaproteobacteria</taxon>
        <taxon>Vibrionales</taxon>
        <taxon>Vibrionaceae</taxon>
        <taxon>Vibrio</taxon>
        <taxon>Vibrio diabolicus subgroup</taxon>
    </lineage>
</organism>
<name>A0AA92LXA5_9VIBR</name>
<evidence type="ECO:0000256" key="1">
    <source>
        <dbReference type="SAM" id="MobiDB-lite"/>
    </source>
</evidence>
<dbReference type="AlphaFoldDB" id="A0AA92LXA5"/>
<feature type="compositionally biased region" description="Acidic residues" evidence="1">
    <location>
        <begin position="658"/>
        <end position="670"/>
    </location>
</feature>
<feature type="region of interest" description="Disordered" evidence="1">
    <location>
        <begin position="658"/>
        <end position="697"/>
    </location>
</feature>
<reference evidence="3 4" key="1">
    <citation type="submission" date="2021-01" db="EMBL/GenBank/DDBJ databases">
        <title>Characterization of a novel blaVMB-2- harboring plasmid in Vibrio diabolicus.</title>
        <authorList>
            <person name="Liu M."/>
        </authorList>
    </citation>
    <scope>NUCLEOTIDE SEQUENCE [LARGE SCALE GENOMIC DNA]</scope>
    <source>
        <strain evidence="3 4">SLV18</strain>
    </source>
</reference>
<dbReference type="EMBL" id="CP069195">
    <property type="protein sequence ID" value="QRG82726.1"/>
    <property type="molecule type" value="Genomic_DNA"/>
</dbReference>
<dbReference type="Pfam" id="PF05170">
    <property type="entry name" value="AsmA"/>
    <property type="match status" value="1"/>
</dbReference>
<sequence>MKTARRVLILLLVILVAIPATMIALLTTSYADATWRLLSNSISLPFQAESVRYDFPYHLTLQGVNTNVDDASYIEQVDLWMNPDVYRDGKWIVDSLLIDGLNLQYGAPKLKPLDNVLFHQIALKNIDYADEQFSGNGIDLQIQSPQWNGQLIPYGEVQLAADQIYWNGEAFNQVLVDMDYKPQDSTLYGTSFNWRNSQISGQGEQYPQGWSLVNVTINKLQLNYIQLQSLLAKPWQAMPFQINHINSLDLLNADIKWGDWHWQNLELSVENATLPLSPWETTAQVSLQADSVQFQQQTAIEPRLSAVIEPGKIQLNDLSLDWQQGRVQVSGVFTPTQWQLEEASIQGLKWAIQPEDNQNWWHAAISKLDHVTIQRLDIERSQIIQLSHEPYWQFSGLNIEGQQLDLKQVNQRWGLWHGDLDASVVNASYNQVLTSHAALAMQSENGFWKLTRLFAPLEQGYVEGIGQIDLSTLSQPWALNLNADGIPLSLFHDYLPDTLAIDGFSDLSLALQGLSGDRNMLAYSLSGEVEANLRDTRFKSQANHSLKAITLSPLRLSAQRGKVAIEPVTISGKAMSGRVWGEFDMANNPLNGIVYQWKDSCGSVEGDLLSGEIHHNECLKAPTPKAPADVESTPQTSESAMELPTAIDNINVEIQEEEFSEEIVEEDEASVTDPTTEEQILPPTERENETDKRPTDQ</sequence>
<feature type="domain" description="AsmA" evidence="2">
    <location>
        <begin position="38"/>
        <end position="577"/>
    </location>
</feature>
<proteinExistence type="predicted"/>
<dbReference type="RefSeq" id="WP_203346747.1">
    <property type="nucleotide sequence ID" value="NZ_CP069195.1"/>
</dbReference>
<feature type="compositionally biased region" description="Basic and acidic residues" evidence="1">
    <location>
        <begin position="684"/>
        <end position="697"/>
    </location>
</feature>
<evidence type="ECO:0000259" key="2">
    <source>
        <dbReference type="Pfam" id="PF05170"/>
    </source>
</evidence>
<protein>
    <submittedName>
        <fullName evidence="3">AsmA family protein</fullName>
    </submittedName>
</protein>
<gene>
    <name evidence="3" type="ORF">JOS67_14305</name>
</gene>
<dbReference type="InterPro" id="IPR007844">
    <property type="entry name" value="AsmA"/>
</dbReference>
<evidence type="ECO:0000313" key="4">
    <source>
        <dbReference type="Proteomes" id="UP000596337"/>
    </source>
</evidence>
<evidence type="ECO:0000313" key="3">
    <source>
        <dbReference type="EMBL" id="QRG82726.1"/>
    </source>
</evidence>
<dbReference type="Proteomes" id="UP000596337">
    <property type="component" value="Chromosome 1"/>
</dbReference>
<accession>A0AA92LXA5</accession>